<reference evidence="2 3" key="1">
    <citation type="submission" date="2022-01" db="EMBL/GenBank/DDBJ databases">
        <authorList>
            <person name="Won M."/>
            <person name="Kim S.-J."/>
            <person name="Kwon S.-W."/>
        </authorList>
    </citation>
    <scope>NUCLEOTIDE SEQUENCE [LARGE SCALE GENOMIC DNA]</scope>
    <source>
        <strain evidence="2 3">KCTC 23505</strain>
    </source>
</reference>
<feature type="domain" description="Plasmid pRiA4b Orf3-like" evidence="1">
    <location>
        <begin position="8"/>
        <end position="91"/>
    </location>
</feature>
<evidence type="ECO:0000259" key="1">
    <source>
        <dbReference type="Pfam" id="PF07929"/>
    </source>
</evidence>
<accession>A0ABS9DZ22</accession>
<evidence type="ECO:0000313" key="2">
    <source>
        <dbReference type="EMBL" id="MCF3948008.1"/>
    </source>
</evidence>
<organism evidence="2 3">
    <name type="scientific">Acidiphilium iwatense</name>
    <dbReference type="NCBI Taxonomy" id="768198"/>
    <lineage>
        <taxon>Bacteria</taxon>
        <taxon>Pseudomonadati</taxon>
        <taxon>Pseudomonadota</taxon>
        <taxon>Alphaproteobacteria</taxon>
        <taxon>Acetobacterales</taxon>
        <taxon>Acidocellaceae</taxon>
        <taxon>Acidiphilium</taxon>
    </lineage>
</organism>
<dbReference type="Pfam" id="PF07929">
    <property type="entry name" value="PRiA4_ORF3"/>
    <property type="match status" value="1"/>
</dbReference>
<dbReference type="EMBL" id="JAKGBZ010000036">
    <property type="protein sequence ID" value="MCF3948008.1"/>
    <property type="molecule type" value="Genomic_DNA"/>
</dbReference>
<gene>
    <name evidence="2" type="ORF">L2A60_15120</name>
</gene>
<dbReference type="Gene3D" id="3.10.290.30">
    <property type="entry name" value="MM3350-like"/>
    <property type="match status" value="1"/>
</dbReference>
<dbReference type="InterPro" id="IPR024047">
    <property type="entry name" value="MM3350-like_sf"/>
</dbReference>
<dbReference type="RefSeq" id="WP_235705302.1">
    <property type="nucleotide sequence ID" value="NZ_JAKGBZ010000036.1"/>
</dbReference>
<proteinExistence type="predicted"/>
<sequence length="121" mass="14054">MDNAQCQHSTITYDFGDDWRHSVEIEEFLALDLFPRFATCVDGARARPPEDVGGVPGYEEFLEVMADRRHDNHRETKAWAGGHFDPEWFDLALINKDLKNALKPNVQRRLYQPKPKRPARC</sequence>
<protein>
    <submittedName>
        <fullName evidence="2">Plasmid pRiA4b ORF-3 family protein</fullName>
    </submittedName>
</protein>
<dbReference type="PANTHER" id="PTHR41878:SF1">
    <property type="entry name" value="TNPR PROTEIN"/>
    <property type="match status" value="1"/>
</dbReference>
<name>A0ABS9DZ22_9PROT</name>
<dbReference type="InterPro" id="IPR012912">
    <property type="entry name" value="Plasmid_pRiA4b_Orf3-like"/>
</dbReference>
<comment type="caution">
    <text evidence="2">The sequence shown here is derived from an EMBL/GenBank/DDBJ whole genome shotgun (WGS) entry which is preliminary data.</text>
</comment>
<evidence type="ECO:0000313" key="3">
    <source>
        <dbReference type="Proteomes" id="UP001521209"/>
    </source>
</evidence>
<dbReference type="Proteomes" id="UP001521209">
    <property type="component" value="Unassembled WGS sequence"/>
</dbReference>
<dbReference type="PANTHER" id="PTHR41878">
    <property type="entry name" value="LEXA REPRESSOR-RELATED"/>
    <property type="match status" value="1"/>
</dbReference>
<keyword evidence="3" id="KW-1185">Reference proteome</keyword>
<dbReference type="SUPFAM" id="SSF159941">
    <property type="entry name" value="MM3350-like"/>
    <property type="match status" value="1"/>
</dbReference>